<keyword evidence="5" id="KW-0677">Repeat</keyword>
<keyword evidence="4 14" id="KW-0812">Transmembrane</keyword>
<keyword evidence="10 14" id="KW-0675">Receptor</keyword>
<feature type="region of interest" description="Disordered" evidence="15">
    <location>
        <begin position="857"/>
        <end position="905"/>
    </location>
</feature>
<dbReference type="Gene3D" id="3.80.10.10">
    <property type="entry name" value="Ribonuclease Inhibitor"/>
    <property type="match status" value="2"/>
</dbReference>
<dbReference type="Gene3D" id="2.40.128.620">
    <property type="match status" value="1"/>
</dbReference>
<evidence type="ECO:0000256" key="7">
    <source>
        <dbReference type="ARBA" id="ARBA00023040"/>
    </source>
</evidence>
<feature type="compositionally biased region" description="Polar residues" evidence="15">
    <location>
        <begin position="815"/>
        <end position="830"/>
    </location>
</feature>
<dbReference type="GO" id="GO:0009755">
    <property type="term" value="P:hormone-mediated signaling pathway"/>
    <property type="evidence" value="ECO:0007669"/>
    <property type="project" value="TreeGrafter"/>
</dbReference>
<evidence type="ECO:0000256" key="2">
    <source>
        <dbReference type="ARBA" id="ARBA00022475"/>
    </source>
</evidence>
<dbReference type="SMART" id="SM00192">
    <property type="entry name" value="LDLa"/>
    <property type="match status" value="1"/>
</dbReference>
<dbReference type="PROSITE" id="PS50262">
    <property type="entry name" value="G_PROTEIN_RECEP_F1_2"/>
    <property type="match status" value="1"/>
</dbReference>
<evidence type="ECO:0000256" key="11">
    <source>
        <dbReference type="ARBA" id="ARBA00023180"/>
    </source>
</evidence>
<dbReference type="PRINTS" id="PR00237">
    <property type="entry name" value="GPCRRHODOPSN"/>
</dbReference>
<dbReference type="SUPFAM" id="SSF57424">
    <property type="entry name" value="LDL receptor-like module"/>
    <property type="match status" value="1"/>
</dbReference>
<keyword evidence="12 14" id="KW-0807">Transducer</keyword>
<dbReference type="CDD" id="cd15137">
    <property type="entry name" value="7tmA_Relaxin_R"/>
    <property type="match status" value="1"/>
</dbReference>
<evidence type="ECO:0000256" key="3">
    <source>
        <dbReference type="ARBA" id="ARBA00022614"/>
    </source>
</evidence>
<keyword evidence="9" id="KW-1015">Disulfide bond</keyword>
<accession>A0A8K0ET54</accession>
<dbReference type="FunFam" id="3.80.10.10:FF:000434">
    <property type="entry name" value="Relaxin family peptide receptor 1"/>
    <property type="match status" value="1"/>
</dbReference>
<evidence type="ECO:0000256" key="5">
    <source>
        <dbReference type="ARBA" id="ARBA00022737"/>
    </source>
</evidence>
<dbReference type="GO" id="GO:0007189">
    <property type="term" value="P:adenylate cyclase-activating G protein-coupled receptor signaling pathway"/>
    <property type="evidence" value="ECO:0007669"/>
    <property type="project" value="TreeGrafter"/>
</dbReference>
<evidence type="ECO:0000256" key="8">
    <source>
        <dbReference type="ARBA" id="ARBA00023136"/>
    </source>
</evidence>
<name>A0A8K0ET54_BRALA</name>
<dbReference type="InterPro" id="IPR008112">
    <property type="entry name" value="Relaxin_rcpt"/>
</dbReference>
<gene>
    <name evidence="19" type="primary">RXFP2</name>
    <name evidence="19" type="ORF">BLAG_LOCUS20981</name>
</gene>
<sequence>MATRRREVPAHLLLVFAGNLLLLGAEGFCPPGQFSCEDSDNTCLDQHLWCDNITHCDNEYDEDEVICSDNTGGGVIFDDEFYYIWSPGEDQPNYPEWCELPDVPAVCTCTEGTNVSCAGQNLSSVPDNISHNVTRLYLQDNNIKRLPDFSFIKYTMLTYLNLGRNGLSVLEPRSLSGLFNLTKLFLHDNELETIAEGTFQDLHRLRWLYLERNRLTSISRGALSGMTNLDLLSLIENRIVELQAGHICEDLPSLSFLFLQENQIEILRLKAFVGCEHLRFLEIDHNKIAKVEKGVFDRMFSLTDLSLAGNKISRLPSDFFRNLSHIDHLNLSFNPFSELEEGMFDGLRNMASLDLRGIKIKNISRRMFKDLTSLSHIYFSRFRYCGFAPHVRNCEPKTDGLSSFNDLLANVVLRMSVWVIAIVTCLGNTAVMIGRTVMKQENKVHSLFIKNLCASDFIMGVYLLIIATKDMLFRGVYHRYTHAWTNSLSCQITGFLAMLSAEVSVLLLTYMSVERFLCVVFPYRDNRPNIKQAAVAICLIWFFGVVLCAVPLFVPYYFDHFYGSNGVCFPLHLHEPYMTGWEYSAFIFLGVNFASVLVIASAYVGMFISIQRTRQQIATHLTLFTDMSFAKRFFFIVLTDSLVWLPITIIKFIALTGIPISGSMYAWIVIFILPINSAINPILYSLTTRTFTTLLENIVKGSPLSLRSGRPDCEKAPDAGTMTGNTYSTALSSSYPLRPLRNYRGMHVSRSTEFEVSVTTASCQQNNTGNGIGRDPSISSVLGMRMLKPNLDDVPELPSTVSQAESNPDGKDGISESSNDENVTVVQESETTKMQEVVEIQHDADIACEQIRYSAEKEDGNAAGSGDSVPEDDAAGSGDSVPEDEAYGNDAGTSPQDNNTANTLDVIVTEAEVSAETSGYDTDAVVEIK</sequence>
<dbReference type="PANTHER" id="PTHR24372:SF80">
    <property type="entry name" value="FI21465P1-RELATED"/>
    <property type="match status" value="1"/>
</dbReference>
<evidence type="ECO:0000256" key="16">
    <source>
        <dbReference type="SAM" id="Phobius"/>
    </source>
</evidence>
<evidence type="ECO:0000313" key="19">
    <source>
        <dbReference type="EMBL" id="CAH1267768.1"/>
    </source>
</evidence>
<dbReference type="PROSITE" id="PS01209">
    <property type="entry name" value="LDLRA_1"/>
    <property type="match status" value="1"/>
</dbReference>
<evidence type="ECO:0000259" key="18">
    <source>
        <dbReference type="PROSITE" id="PS50262"/>
    </source>
</evidence>
<feature type="domain" description="G-protein coupled receptors family 1 profile" evidence="18">
    <location>
        <begin position="427"/>
        <end position="684"/>
    </location>
</feature>
<dbReference type="PROSITE" id="PS50068">
    <property type="entry name" value="LDLRA_2"/>
    <property type="match status" value="1"/>
</dbReference>
<evidence type="ECO:0000256" key="1">
    <source>
        <dbReference type="ARBA" id="ARBA00004651"/>
    </source>
</evidence>
<keyword evidence="2" id="KW-1003">Cell membrane</keyword>
<comment type="caution">
    <text evidence="13">Lacks conserved residue(s) required for the propagation of feature annotation.</text>
</comment>
<dbReference type="PANTHER" id="PTHR24372">
    <property type="entry name" value="GLYCOPROTEIN HORMONE RECEPTOR"/>
    <property type="match status" value="1"/>
</dbReference>
<evidence type="ECO:0000256" key="14">
    <source>
        <dbReference type="RuleBase" id="RU000688"/>
    </source>
</evidence>
<protein>
    <submittedName>
        <fullName evidence="19">RXFP2 protein</fullName>
    </submittedName>
</protein>
<dbReference type="InterPro" id="IPR032675">
    <property type="entry name" value="LRR_dom_sf"/>
</dbReference>
<keyword evidence="3" id="KW-0433">Leucine-rich repeat</keyword>
<dbReference type="InterPro" id="IPR003591">
    <property type="entry name" value="Leu-rich_rpt_typical-subtyp"/>
</dbReference>
<feature type="region of interest" description="Disordered" evidence="15">
    <location>
        <begin position="790"/>
        <end position="830"/>
    </location>
</feature>
<keyword evidence="8 16" id="KW-0472">Membrane</keyword>
<evidence type="ECO:0000256" key="10">
    <source>
        <dbReference type="ARBA" id="ARBA00023170"/>
    </source>
</evidence>
<reference evidence="19" key="1">
    <citation type="submission" date="2022-01" db="EMBL/GenBank/DDBJ databases">
        <authorList>
            <person name="Braso-Vives M."/>
        </authorList>
    </citation>
    <scope>NUCLEOTIDE SEQUENCE</scope>
</reference>
<evidence type="ECO:0000256" key="15">
    <source>
        <dbReference type="SAM" id="MobiDB-lite"/>
    </source>
</evidence>
<organism evidence="19 20">
    <name type="scientific">Branchiostoma lanceolatum</name>
    <name type="common">Common lancelet</name>
    <name type="synonym">Amphioxus lanceolatum</name>
    <dbReference type="NCBI Taxonomy" id="7740"/>
    <lineage>
        <taxon>Eukaryota</taxon>
        <taxon>Metazoa</taxon>
        <taxon>Chordata</taxon>
        <taxon>Cephalochordata</taxon>
        <taxon>Leptocardii</taxon>
        <taxon>Amphioxiformes</taxon>
        <taxon>Branchiostomatidae</taxon>
        <taxon>Branchiostoma</taxon>
    </lineage>
</organism>
<dbReference type="SUPFAM" id="SSF52058">
    <property type="entry name" value="L domain-like"/>
    <property type="match status" value="1"/>
</dbReference>
<feature type="transmembrane region" description="Helical" evidence="16">
    <location>
        <begin position="633"/>
        <end position="658"/>
    </location>
</feature>
<dbReference type="Gene3D" id="1.20.1070.10">
    <property type="entry name" value="Rhodopsin 7-helix transmembrane proteins"/>
    <property type="match status" value="1"/>
</dbReference>
<evidence type="ECO:0000256" key="13">
    <source>
        <dbReference type="PROSITE-ProRule" id="PRU00124"/>
    </source>
</evidence>
<evidence type="ECO:0000256" key="6">
    <source>
        <dbReference type="ARBA" id="ARBA00022989"/>
    </source>
</evidence>
<dbReference type="InterPro" id="IPR000276">
    <property type="entry name" value="GPCR_Rhodpsn"/>
</dbReference>
<dbReference type="CDD" id="cd00112">
    <property type="entry name" value="LDLa"/>
    <property type="match status" value="1"/>
</dbReference>
<comment type="similarity">
    <text evidence="14">Belongs to the G-protein coupled receptor 1 family.</text>
</comment>
<feature type="transmembrane region" description="Helical" evidence="16">
    <location>
        <begin position="583"/>
        <end position="608"/>
    </location>
</feature>
<dbReference type="EMBL" id="OV696691">
    <property type="protein sequence ID" value="CAH1267768.1"/>
    <property type="molecule type" value="Genomic_DNA"/>
</dbReference>
<evidence type="ECO:0000256" key="12">
    <source>
        <dbReference type="ARBA" id="ARBA00023224"/>
    </source>
</evidence>
<dbReference type="Pfam" id="PF00001">
    <property type="entry name" value="7tm_1"/>
    <property type="match status" value="1"/>
</dbReference>
<feature type="signal peptide" evidence="17">
    <location>
        <begin position="1"/>
        <end position="27"/>
    </location>
</feature>
<proteinExistence type="inferred from homology"/>
<feature type="transmembrane region" description="Helical" evidence="16">
    <location>
        <begin position="534"/>
        <end position="558"/>
    </location>
</feature>
<dbReference type="FunFam" id="1.20.1070.10:FF:000023">
    <property type="entry name" value="Relaxin family peptide receptor 1"/>
    <property type="match status" value="1"/>
</dbReference>
<dbReference type="PROSITE" id="PS00237">
    <property type="entry name" value="G_PROTEIN_RECEP_F1_1"/>
    <property type="match status" value="1"/>
</dbReference>
<feature type="transmembrane region" description="Helical" evidence="16">
    <location>
        <begin position="664"/>
        <end position="686"/>
    </location>
</feature>
<feature type="transmembrane region" description="Helical" evidence="16">
    <location>
        <begin position="411"/>
        <end position="431"/>
    </location>
</feature>
<dbReference type="InterPro" id="IPR017452">
    <property type="entry name" value="GPCR_Rhodpsn_7TM"/>
</dbReference>
<dbReference type="SUPFAM" id="SSF81321">
    <property type="entry name" value="Family A G protein-coupled receptor-like"/>
    <property type="match status" value="1"/>
</dbReference>
<keyword evidence="11" id="KW-0325">Glycoprotein</keyword>
<dbReference type="Pfam" id="PF13855">
    <property type="entry name" value="LRR_8"/>
    <property type="match status" value="2"/>
</dbReference>
<feature type="transmembrane region" description="Helical" evidence="16">
    <location>
        <begin position="492"/>
        <end position="513"/>
    </location>
</feature>
<dbReference type="InterPro" id="IPR023415">
    <property type="entry name" value="LDLR_class-A_CS"/>
</dbReference>
<keyword evidence="6 16" id="KW-1133">Transmembrane helix</keyword>
<feature type="chain" id="PRO_5035421845" evidence="17">
    <location>
        <begin position="28"/>
        <end position="929"/>
    </location>
</feature>
<evidence type="ECO:0000256" key="4">
    <source>
        <dbReference type="ARBA" id="ARBA00022692"/>
    </source>
</evidence>
<feature type="transmembrane region" description="Helical" evidence="16">
    <location>
        <begin position="452"/>
        <end position="472"/>
    </location>
</feature>
<dbReference type="PROSITE" id="PS51450">
    <property type="entry name" value="LRR"/>
    <property type="match status" value="2"/>
</dbReference>
<dbReference type="InterPro" id="IPR001611">
    <property type="entry name" value="Leu-rich_rpt"/>
</dbReference>
<comment type="subcellular location">
    <subcellularLocation>
        <location evidence="1">Cell membrane</location>
        <topology evidence="1">Multi-pass membrane protein</topology>
    </subcellularLocation>
</comment>
<dbReference type="AlphaFoldDB" id="A0A8K0ET54"/>
<dbReference type="InterPro" id="IPR002172">
    <property type="entry name" value="LDrepeatLR_classA_rpt"/>
</dbReference>
<keyword evidence="17" id="KW-0732">Signal</keyword>
<dbReference type="InterPro" id="IPR036055">
    <property type="entry name" value="LDL_receptor-like_sf"/>
</dbReference>
<evidence type="ECO:0000256" key="17">
    <source>
        <dbReference type="SAM" id="SignalP"/>
    </source>
</evidence>
<keyword evidence="7 14" id="KW-0297">G-protein coupled receptor</keyword>
<dbReference type="Proteomes" id="UP000838412">
    <property type="component" value="Chromosome 6"/>
</dbReference>
<dbReference type="SMART" id="SM00369">
    <property type="entry name" value="LRR_TYP"/>
    <property type="match status" value="10"/>
</dbReference>
<feature type="compositionally biased region" description="Polar residues" evidence="15">
    <location>
        <begin position="891"/>
        <end position="903"/>
    </location>
</feature>
<dbReference type="GO" id="GO:0005886">
    <property type="term" value="C:plasma membrane"/>
    <property type="evidence" value="ECO:0007669"/>
    <property type="project" value="UniProtKB-SubCell"/>
</dbReference>
<dbReference type="GO" id="GO:0008528">
    <property type="term" value="F:G protein-coupled peptide receptor activity"/>
    <property type="evidence" value="ECO:0007669"/>
    <property type="project" value="TreeGrafter"/>
</dbReference>
<dbReference type="OrthoDB" id="6022531at2759"/>
<evidence type="ECO:0000313" key="20">
    <source>
        <dbReference type="Proteomes" id="UP000838412"/>
    </source>
</evidence>
<dbReference type="PRINTS" id="PR01739">
    <property type="entry name" value="RELAXINR"/>
</dbReference>
<keyword evidence="20" id="KW-1185">Reference proteome</keyword>
<evidence type="ECO:0000256" key="9">
    <source>
        <dbReference type="ARBA" id="ARBA00023157"/>
    </source>
</evidence>